<keyword evidence="2" id="KW-1185">Reference proteome</keyword>
<feature type="non-terminal residue" evidence="1">
    <location>
        <position position="1"/>
    </location>
</feature>
<proteinExistence type="predicted"/>
<evidence type="ECO:0000313" key="2">
    <source>
        <dbReference type="Proteomes" id="UP001529510"/>
    </source>
</evidence>
<comment type="caution">
    <text evidence="1">The sequence shown here is derived from an EMBL/GenBank/DDBJ whole genome shotgun (WGS) entry which is preliminary data.</text>
</comment>
<dbReference type="EMBL" id="JAMKFB020000002">
    <property type="protein sequence ID" value="KAL0200882.1"/>
    <property type="molecule type" value="Genomic_DNA"/>
</dbReference>
<dbReference type="AlphaFoldDB" id="A0ABD0RQS6"/>
<protein>
    <submittedName>
        <fullName evidence="1">Uncharacterized protein</fullName>
    </submittedName>
</protein>
<dbReference type="Gene3D" id="2.80.10.50">
    <property type="match status" value="1"/>
</dbReference>
<dbReference type="InterPro" id="IPR035992">
    <property type="entry name" value="Ricin_B-like_lectins"/>
</dbReference>
<dbReference type="SUPFAM" id="SSF50370">
    <property type="entry name" value="Ricin B-like lectins"/>
    <property type="match status" value="1"/>
</dbReference>
<dbReference type="Proteomes" id="UP001529510">
    <property type="component" value="Unassembled WGS sequence"/>
</dbReference>
<name>A0ABD0RQS6_CIRMR</name>
<organism evidence="1 2">
    <name type="scientific">Cirrhinus mrigala</name>
    <name type="common">Mrigala</name>
    <dbReference type="NCBI Taxonomy" id="683832"/>
    <lineage>
        <taxon>Eukaryota</taxon>
        <taxon>Metazoa</taxon>
        <taxon>Chordata</taxon>
        <taxon>Craniata</taxon>
        <taxon>Vertebrata</taxon>
        <taxon>Euteleostomi</taxon>
        <taxon>Actinopterygii</taxon>
        <taxon>Neopterygii</taxon>
        <taxon>Teleostei</taxon>
        <taxon>Ostariophysi</taxon>
        <taxon>Cypriniformes</taxon>
        <taxon>Cyprinidae</taxon>
        <taxon>Labeoninae</taxon>
        <taxon>Labeonini</taxon>
        <taxon>Cirrhinus</taxon>
    </lineage>
</organism>
<gene>
    <name evidence="1" type="ORF">M9458_004069</name>
</gene>
<evidence type="ECO:0000313" key="1">
    <source>
        <dbReference type="EMBL" id="KAL0200882.1"/>
    </source>
</evidence>
<sequence>ALQKWECHGDTLLGLKNESLYLAVNDNGVPVISKSNGTKSKWTIHGTLNSICSKPYEGMCLNVSIVN</sequence>
<accession>A0ABD0RQS6</accession>
<reference evidence="1 2" key="1">
    <citation type="submission" date="2024-05" db="EMBL/GenBank/DDBJ databases">
        <title>Genome sequencing and assembly of Indian major carp, Cirrhinus mrigala (Hamilton, 1822).</title>
        <authorList>
            <person name="Mohindra V."/>
            <person name="Chowdhury L.M."/>
            <person name="Lal K."/>
            <person name="Jena J.K."/>
        </authorList>
    </citation>
    <scope>NUCLEOTIDE SEQUENCE [LARGE SCALE GENOMIC DNA]</scope>
    <source>
        <strain evidence="1">CM1030</strain>
        <tissue evidence="1">Blood</tissue>
    </source>
</reference>